<evidence type="ECO:0000313" key="2">
    <source>
        <dbReference type="EMBL" id="RSH93395.1"/>
    </source>
</evidence>
<name>A0A427YQP9_9TREE</name>
<evidence type="ECO:0000256" key="1">
    <source>
        <dbReference type="SAM" id="Phobius"/>
    </source>
</evidence>
<keyword evidence="1" id="KW-0472">Membrane</keyword>
<keyword evidence="3" id="KW-1185">Reference proteome</keyword>
<organism evidence="2 3">
    <name type="scientific">Saitozyma podzolica</name>
    <dbReference type="NCBI Taxonomy" id="1890683"/>
    <lineage>
        <taxon>Eukaryota</taxon>
        <taxon>Fungi</taxon>
        <taxon>Dikarya</taxon>
        <taxon>Basidiomycota</taxon>
        <taxon>Agaricomycotina</taxon>
        <taxon>Tremellomycetes</taxon>
        <taxon>Tremellales</taxon>
        <taxon>Trimorphomycetaceae</taxon>
        <taxon>Saitozyma</taxon>
    </lineage>
</organism>
<dbReference type="EMBL" id="RSCD01000004">
    <property type="protein sequence ID" value="RSH93395.1"/>
    <property type="molecule type" value="Genomic_DNA"/>
</dbReference>
<dbReference type="OrthoDB" id="10313427at2759"/>
<reference evidence="2 3" key="1">
    <citation type="submission" date="2018-11" db="EMBL/GenBank/DDBJ databases">
        <title>Genome sequence of Saitozyma podzolica DSM 27192.</title>
        <authorList>
            <person name="Aliyu H."/>
            <person name="Gorte O."/>
            <person name="Ochsenreither K."/>
        </authorList>
    </citation>
    <scope>NUCLEOTIDE SEQUENCE [LARGE SCALE GENOMIC DNA]</scope>
    <source>
        <strain evidence="2 3">DSM 27192</strain>
    </source>
</reference>
<keyword evidence="1" id="KW-0812">Transmembrane</keyword>
<dbReference type="Proteomes" id="UP000279259">
    <property type="component" value="Unassembled WGS sequence"/>
</dbReference>
<protein>
    <submittedName>
        <fullName evidence="2">Uncharacterized protein</fullName>
    </submittedName>
</protein>
<proteinExistence type="predicted"/>
<dbReference type="AlphaFoldDB" id="A0A427YQP9"/>
<accession>A0A427YQP9</accession>
<feature type="transmembrane region" description="Helical" evidence="1">
    <location>
        <begin position="132"/>
        <end position="152"/>
    </location>
</feature>
<keyword evidence="1" id="KW-1133">Transmembrane helix</keyword>
<sequence length="153" mass="16264">MIITGSAGMIQSGWTPCVGNTFLASNQTQVKPGQQLNVTFTDLPSAVVPPFNCRLPANASAQINTTWFVYTVNPITSMLVNNGTTNLVGDSFIFSVVQSAPGVQTNPYWVSANFSVTNSTQSSAVRAERVPAGWWSQVGGLLMILVLLPALLS</sequence>
<comment type="caution">
    <text evidence="2">The sequence shown here is derived from an EMBL/GenBank/DDBJ whole genome shotgun (WGS) entry which is preliminary data.</text>
</comment>
<gene>
    <name evidence="2" type="ORF">EHS25_007751</name>
</gene>
<evidence type="ECO:0000313" key="3">
    <source>
        <dbReference type="Proteomes" id="UP000279259"/>
    </source>
</evidence>